<dbReference type="InterPro" id="IPR011990">
    <property type="entry name" value="TPR-like_helical_dom_sf"/>
</dbReference>
<feature type="domain" description="LysM" evidence="3">
    <location>
        <begin position="163"/>
        <end position="218"/>
    </location>
</feature>
<dbReference type="PANTHER" id="PTHR34700:SF3">
    <property type="entry name" value="PHAGE-LIKE ELEMENT PBSX PROTEIN XKDQ"/>
    <property type="match status" value="1"/>
</dbReference>
<feature type="compositionally biased region" description="Low complexity" evidence="1">
    <location>
        <begin position="718"/>
        <end position="730"/>
    </location>
</feature>
<gene>
    <name evidence="4" type="ORF">GCM10023171_37260</name>
</gene>
<organism evidence="4 5">
    <name type="scientific">Microbacterium panaciterrae</name>
    <dbReference type="NCBI Taxonomy" id="985759"/>
    <lineage>
        <taxon>Bacteria</taxon>
        <taxon>Bacillati</taxon>
        <taxon>Actinomycetota</taxon>
        <taxon>Actinomycetes</taxon>
        <taxon>Micrococcales</taxon>
        <taxon>Microbacteriaceae</taxon>
        <taxon>Microbacterium</taxon>
    </lineage>
</organism>
<feature type="compositionally biased region" description="Pro residues" evidence="1">
    <location>
        <begin position="228"/>
        <end position="239"/>
    </location>
</feature>
<evidence type="ECO:0000256" key="1">
    <source>
        <dbReference type="SAM" id="MobiDB-lite"/>
    </source>
</evidence>
<keyword evidence="2" id="KW-0472">Membrane</keyword>
<evidence type="ECO:0000313" key="4">
    <source>
        <dbReference type="EMBL" id="GAA4492322.1"/>
    </source>
</evidence>
<dbReference type="CDD" id="cd00118">
    <property type="entry name" value="LysM"/>
    <property type="match status" value="1"/>
</dbReference>
<reference evidence="5" key="1">
    <citation type="journal article" date="2019" name="Int. J. Syst. Evol. Microbiol.">
        <title>The Global Catalogue of Microorganisms (GCM) 10K type strain sequencing project: providing services to taxonomists for standard genome sequencing and annotation.</title>
        <authorList>
            <consortium name="The Broad Institute Genomics Platform"/>
            <consortium name="The Broad Institute Genome Sequencing Center for Infectious Disease"/>
            <person name="Wu L."/>
            <person name="Ma J."/>
        </authorList>
    </citation>
    <scope>NUCLEOTIDE SEQUENCE [LARGE SCALE GENOMIC DNA]</scope>
    <source>
        <strain evidence="5">JCM 17839</strain>
    </source>
</reference>
<feature type="transmembrane region" description="Helical" evidence="2">
    <location>
        <begin position="100"/>
        <end position="122"/>
    </location>
</feature>
<dbReference type="InterPro" id="IPR018392">
    <property type="entry name" value="LysM"/>
</dbReference>
<feature type="transmembrane region" description="Helical" evidence="2">
    <location>
        <begin position="61"/>
        <end position="80"/>
    </location>
</feature>
<evidence type="ECO:0000313" key="5">
    <source>
        <dbReference type="Proteomes" id="UP001500731"/>
    </source>
</evidence>
<dbReference type="InterPro" id="IPR036779">
    <property type="entry name" value="LysM_dom_sf"/>
</dbReference>
<name>A0ABP8PSV4_9MICO</name>
<feature type="region of interest" description="Disordered" evidence="1">
    <location>
        <begin position="696"/>
        <end position="730"/>
    </location>
</feature>
<protein>
    <recommendedName>
        <fullName evidence="3">LysM domain-containing protein</fullName>
    </recommendedName>
</protein>
<comment type="caution">
    <text evidence="4">The sequence shown here is derived from an EMBL/GenBank/DDBJ whole genome shotgun (WGS) entry which is preliminary data.</text>
</comment>
<keyword evidence="5" id="KW-1185">Reference proteome</keyword>
<keyword evidence="2" id="KW-1133">Transmembrane helix</keyword>
<dbReference type="Gene3D" id="1.25.40.10">
    <property type="entry name" value="Tetratricopeptide repeat domain"/>
    <property type="match status" value="1"/>
</dbReference>
<dbReference type="PROSITE" id="PS51782">
    <property type="entry name" value="LYSM"/>
    <property type="match status" value="1"/>
</dbReference>
<dbReference type="Proteomes" id="UP001500731">
    <property type="component" value="Unassembled WGS sequence"/>
</dbReference>
<dbReference type="RefSeq" id="WP_345189019.1">
    <property type="nucleotide sequence ID" value="NZ_BAABGP010000037.1"/>
</dbReference>
<proteinExistence type="predicted"/>
<dbReference type="Gene3D" id="3.10.350.10">
    <property type="entry name" value="LysM domain"/>
    <property type="match status" value="1"/>
</dbReference>
<evidence type="ECO:0000256" key="2">
    <source>
        <dbReference type="SAM" id="Phobius"/>
    </source>
</evidence>
<evidence type="ECO:0000259" key="3">
    <source>
        <dbReference type="PROSITE" id="PS51782"/>
    </source>
</evidence>
<dbReference type="EMBL" id="BAABGP010000037">
    <property type="protein sequence ID" value="GAA4492322.1"/>
    <property type="molecule type" value="Genomic_DNA"/>
</dbReference>
<sequence>MKKLLAGLGSLILILAWVIGFPVVLFLLAGNPFPTAAQWNAIITLTPDYGNIILFTKVLPLLLWVIWAAFTAPFLVELFASFRGVKTRKKFRATRWQQNLSAGLIGAVALTFAGLGGLSGAAPANAATVQSVSAGTVASAPVVRTPIQQTPIQQQAPPTVHDEQVTVQEGDTLFGISERVTGDGNNYPEIVEATPGVQPDGQTLTDPDLIQPGWVVNVPVTEAAAPAAPAPAPVTPAPAPQTSTSPDGVDAPGALPPGSVDGGSAGAGVGSSNVAATPSPSKAPEQAPPIERPAPQAVAPVTEEAEQGIDWSVPLMTAGGIGGILAAGLLSALSVRRTQQRRRRALDERIALPEGDAQRMELETEYISDPTSVDDVDNSLRTLQAWAEETGAELPELVAVRVADEEVALYLAGPAQLPEPFESVSDDGTAWIVRPGRAVAPPRPTVSPYPALATIGTDANGGFLLLDLEQIGSLNVNGDDEIAVGMLNALASELAQNPWSEDIQVTLVGMDDALAWKLNRARIQQVADVPALVRNLRADMEDRREALDSYGVGGVLEARTRATEMESWAPHIVILAEPPVGALRDELAELVERMPRLGIATVSHGAPLVDGATINVQSAQDAEYCSGGAMPPMPFRPQILAGQELDAMRELFAVTEQAGHVVDLIAEHPQPAEAEPLPATEAMVANAAAELVAQDDEDAADAAAAAETTADAEESHAPAEAAAELEGESAPMVVVPDWPAPMIRLLGPVDAEGIADPEALPGRGLELLAFLLLQNGPVAGSFVQSQLWPDKYDPKNGNARTLAKQVRGALGHDPDGNPLLPEGRASAGFSAHPAMTTDWHVFCQLIGPDLKTTSNENLLAAVRLVRGIPFAGVKRQRGWWTWQRNWEETMRQAIVDAAAELAHRALGSSRFDDARTAARAAQAADPLVETGWRLEIETAMKAGDADAFNRVVEEMYERIGTDTELDDETVELIDAAHKVLPGLS</sequence>
<keyword evidence="2" id="KW-0812">Transmembrane</keyword>
<dbReference type="InterPro" id="IPR052196">
    <property type="entry name" value="Bact_Kbp"/>
</dbReference>
<feature type="compositionally biased region" description="Gly residues" evidence="1">
    <location>
        <begin position="260"/>
        <end position="269"/>
    </location>
</feature>
<accession>A0ABP8PSV4</accession>
<feature type="region of interest" description="Disordered" evidence="1">
    <location>
        <begin position="227"/>
        <end position="301"/>
    </location>
</feature>
<dbReference type="PANTHER" id="PTHR34700">
    <property type="entry name" value="POTASSIUM BINDING PROTEIN KBP"/>
    <property type="match status" value="1"/>
</dbReference>